<sequence>MANEPYTITNQKIYFVKLTLTDWQAAIDSPSKTIAAIKAFQERAAFHLYSAVWALYNEIASYYRFPLLNQPVAFKEFLTASFVEQNPSPELNELVTLLEDANSFLSVIDQAWQALFNSAIPQKSSIDIIAITQLGNSLDTLQDAENCLKQLSDLVVRFRAGLSEY</sequence>
<protein>
    <submittedName>
        <fullName evidence="1">Uncharacterized protein</fullName>
    </submittedName>
</protein>
<dbReference type="InterPro" id="IPR046493">
    <property type="entry name" value="DUF6586"/>
</dbReference>
<dbReference type="RefSeq" id="WP_201090256.1">
    <property type="nucleotide sequence ID" value="NZ_CP067393.1"/>
</dbReference>
<proteinExistence type="predicted"/>
<reference evidence="1 2" key="1">
    <citation type="submission" date="2021-01" db="EMBL/GenBank/DDBJ databases">
        <title>Entomomonas sp. F2A isolated from a house cricket (Acheta domesticus).</title>
        <authorList>
            <person name="Spergser J."/>
            <person name="Busse H.-J."/>
        </authorList>
    </citation>
    <scope>NUCLEOTIDE SEQUENCE [LARGE SCALE GENOMIC DNA]</scope>
    <source>
        <strain evidence="1 2">F2A</strain>
    </source>
</reference>
<dbReference type="AlphaFoldDB" id="A0A974NCY6"/>
<organism evidence="1 2">
    <name type="scientific">Entomomonas asaccharolytica</name>
    <dbReference type="NCBI Taxonomy" id="2785331"/>
    <lineage>
        <taxon>Bacteria</taxon>
        <taxon>Pseudomonadati</taxon>
        <taxon>Pseudomonadota</taxon>
        <taxon>Gammaproteobacteria</taxon>
        <taxon>Pseudomonadales</taxon>
        <taxon>Pseudomonadaceae</taxon>
        <taxon>Entomomonas</taxon>
    </lineage>
</organism>
<evidence type="ECO:0000313" key="2">
    <source>
        <dbReference type="Proteomes" id="UP000595278"/>
    </source>
</evidence>
<dbReference type="Proteomes" id="UP000595278">
    <property type="component" value="Chromosome"/>
</dbReference>
<dbReference type="EMBL" id="CP067393">
    <property type="protein sequence ID" value="QQP84358.1"/>
    <property type="molecule type" value="Genomic_DNA"/>
</dbReference>
<evidence type="ECO:0000313" key="1">
    <source>
        <dbReference type="EMBL" id="QQP84358.1"/>
    </source>
</evidence>
<gene>
    <name evidence="1" type="ORF">JHT90_07925</name>
</gene>
<keyword evidence="2" id="KW-1185">Reference proteome</keyword>
<dbReference type="KEGG" id="eaz:JHT90_07925"/>
<accession>A0A974NCY6</accession>
<name>A0A974NCY6_9GAMM</name>
<dbReference type="Pfam" id="PF20227">
    <property type="entry name" value="DUF6586"/>
    <property type="match status" value="1"/>
</dbReference>